<name>A0ABV8HV62_9ACTN</name>
<comment type="caution">
    <text evidence="1">The sequence shown here is derived from an EMBL/GenBank/DDBJ whole genome shotgun (WGS) entry which is preliminary data.</text>
</comment>
<accession>A0ABV8HV62</accession>
<dbReference type="SUPFAM" id="SSF47240">
    <property type="entry name" value="Ferritin-like"/>
    <property type="match status" value="1"/>
</dbReference>
<keyword evidence="2" id="KW-1185">Reference proteome</keyword>
<dbReference type="EMBL" id="JBHSBB010000030">
    <property type="protein sequence ID" value="MFC4035963.1"/>
    <property type="molecule type" value="Genomic_DNA"/>
</dbReference>
<protein>
    <submittedName>
        <fullName evidence="1">Ferritin-like domain-containing protein</fullName>
    </submittedName>
</protein>
<reference evidence="2" key="1">
    <citation type="journal article" date="2019" name="Int. J. Syst. Evol. Microbiol.">
        <title>The Global Catalogue of Microorganisms (GCM) 10K type strain sequencing project: providing services to taxonomists for standard genome sequencing and annotation.</title>
        <authorList>
            <consortium name="The Broad Institute Genomics Platform"/>
            <consortium name="The Broad Institute Genome Sequencing Center for Infectious Disease"/>
            <person name="Wu L."/>
            <person name="Ma J."/>
        </authorList>
    </citation>
    <scope>NUCLEOTIDE SEQUENCE [LARGE SCALE GENOMIC DNA]</scope>
    <source>
        <strain evidence="2">CGMCC 4.7237</strain>
    </source>
</reference>
<evidence type="ECO:0000313" key="1">
    <source>
        <dbReference type="EMBL" id="MFC4035963.1"/>
    </source>
</evidence>
<dbReference type="Proteomes" id="UP001595765">
    <property type="component" value="Unassembled WGS sequence"/>
</dbReference>
<dbReference type="Gene3D" id="1.20.1260.10">
    <property type="match status" value="1"/>
</dbReference>
<evidence type="ECO:0000313" key="2">
    <source>
        <dbReference type="Proteomes" id="UP001595765"/>
    </source>
</evidence>
<organism evidence="1 2">
    <name type="scientific">Streptomyces polygonati</name>
    <dbReference type="NCBI Taxonomy" id="1617087"/>
    <lineage>
        <taxon>Bacteria</taxon>
        <taxon>Bacillati</taxon>
        <taxon>Actinomycetota</taxon>
        <taxon>Actinomycetes</taxon>
        <taxon>Kitasatosporales</taxon>
        <taxon>Streptomycetaceae</taxon>
        <taxon>Streptomyces</taxon>
    </lineage>
</organism>
<proteinExistence type="predicted"/>
<dbReference type="Pfam" id="PF13668">
    <property type="entry name" value="Ferritin_2"/>
    <property type="match status" value="1"/>
</dbReference>
<dbReference type="InterPro" id="IPR012347">
    <property type="entry name" value="Ferritin-like"/>
</dbReference>
<dbReference type="InterPro" id="IPR009078">
    <property type="entry name" value="Ferritin-like_SF"/>
</dbReference>
<gene>
    <name evidence="1" type="ORF">ACFO3J_31535</name>
</gene>
<dbReference type="RefSeq" id="WP_386436812.1">
    <property type="nucleotide sequence ID" value="NZ_JBHSBB010000030.1"/>
</dbReference>
<sequence length="273" mass="28673">MGAERIDTRLLEELTEQSQDLNSDAVRITADALEDFTEVSREDRESRERRAQASSRRWWRRSGTVAGVAGAAALLTQMRAVAATTSDDVKALQTAASIENLAISVYQTAAGLPFIKNGNKTVAAFIAKTTTQHQAHATAFNAAATQAGGKAQSGPDPKYAAVVKQALPSIKTPADVVKLAITLEDVAAQTYTQNVAQVSSTELRKLFASVAPVEAQHRATLLAVQALLAGNMAQLITIPTDAAKLPAAAGSVGFPDGFYPTKSASPITEGAVK</sequence>